<reference evidence="5" key="1">
    <citation type="submission" date="2016-06" db="EMBL/GenBank/DDBJ databases">
        <title>Whole genome sequencing of Thermus brockianus strain GE-1.</title>
        <authorList>
            <person name="Schaefers C."/>
            <person name="Blank S."/>
            <person name="Wiebusch S."/>
            <person name="Elleuche S."/>
            <person name="Antranikian G."/>
        </authorList>
    </citation>
    <scope>NUCLEOTIDE SEQUENCE [LARGE SCALE GENOMIC DNA]</scope>
    <source>
        <strain evidence="5">GE-1</strain>
        <plasmid evidence="5">ptb1</plasmid>
    </source>
</reference>
<dbReference type="SUPFAM" id="SSF51735">
    <property type="entry name" value="NAD(P)-binding Rossmann-fold domains"/>
    <property type="match status" value="1"/>
</dbReference>
<gene>
    <name evidence="3" type="ORF">A0O31_02491</name>
    <name evidence="4" type="ORF">TbrSNM41_21940</name>
</gene>
<dbReference type="Pfam" id="PF13561">
    <property type="entry name" value="adh_short_C2"/>
    <property type="match status" value="1"/>
</dbReference>
<dbReference type="CDD" id="cd05233">
    <property type="entry name" value="SDR_c"/>
    <property type="match status" value="1"/>
</dbReference>
<reference evidence="3" key="2">
    <citation type="journal article" date="2017" name="Stand. Genomic Sci.">
        <title>Complete genome sequence of Thermus brockianus GE-1 reveals key enzymes of xylan/xylose metabolism.</title>
        <authorList>
            <person name="Schaefers C."/>
            <person name="Blank S."/>
            <person name="Wiebusch S."/>
            <person name="Elleuche S."/>
            <person name="Antranikian G."/>
        </authorList>
    </citation>
    <scope>NUCLEOTIDE SEQUENCE</scope>
    <source>
        <strain evidence="3">GE-1</strain>
        <plasmid evidence="3">pTB1</plasmid>
    </source>
</reference>
<dbReference type="GO" id="GO:0030497">
    <property type="term" value="P:fatty acid elongation"/>
    <property type="evidence" value="ECO:0007669"/>
    <property type="project" value="TreeGrafter"/>
</dbReference>
<geneLocation type="plasmid" evidence="3">
    <name>pTB1</name>
</geneLocation>
<dbReference type="PROSITE" id="PS00061">
    <property type="entry name" value="ADH_SHORT"/>
    <property type="match status" value="1"/>
</dbReference>
<organism evidence="3 5">
    <name type="scientific">Thermus brockianus</name>
    <dbReference type="NCBI Taxonomy" id="56956"/>
    <lineage>
        <taxon>Bacteria</taxon>
        <taxon>Thermotogati</taxon>
        <taxon>Deinococcota</taxon>
        <taxon>Deinococci</taxon>
        <taxon>Thermales</taxon>
        <taxon>Thermaceae</taxon>
        <taxon>Thermus</taxon>
    </lineage>
</organism>
<accession>A0A1J0LWE7</accession>
<dbReference type="SMART" id="SM00822">
    <property type="entry name" value="PKS_KR"/>
    <property type="match status" value="1"/>
</dbReference>
<dbReference type="InterPro" id="IPR020904">
    <property type="entry name" value="Sc_DH/Rdtase_CS"/>
</dbReference>
<dbReference type="PANTHER" id="PTHR42760:SF40">
    <property type="entry name" value="3-OXOACYL-[ACYL-CARRIER-PROTEIN] REDUCTASE, CHLOROPLASTIC"/>
    <property type="match status" value="1"/>
</dbReference>
<dbReference type="AlphaFoldDB" id="A0A1J0LWE7"/>
<dbReference type="InterPro" id="IPR002347">
    <property type="entry name" value="SDR_fam"/>
</dbReference>
<evidence type="ECO:0000256" key="1">
    <source>
        <dbReference type="ARBA" id="ARBA00006484"/>
    </source>
</evidence>
<comment type="similarity">
    <text evidence="1">Belongs to the short-chain dehydrogenases/reductases (SDR) family.</text>
</comment>
<dbReference type="KEGG" id="tbc:A0O31_02491"/>
<dbReference type="EMBL" id="CP016313">
    <property type="protein sequence ID" value="APD10512.1"/>
    <property type="molecule type" value="Genomic_DNA"/>
</dbReference>
<geneLocation type="plasmid" evidence="4 6">
    <name>pTbrSNM4-1b</name>
</geneLocation>
<dbReference type="OrthoDB" id="125587at2"/>
<dbReference type="RefSeq" id="WP_071678196.1">
    <property type="nucleotide sequence ID" value="NZ_AP025594.1"/>
</dbReference>
<dbReference type="FunFam" id="3.40.50.720:FF:000084">
    <property type="entry name" value="Short-chain dehydrogenase reductase"/>
    <property type="match status" value="1"/>
</dbReference>
<dbReference type="EMBL" id="AP025594">
    <property type="protein sequence ID" value="BDG17460.1"/>
    <property type="molecule type" value="Genomic_DNA"/>
</dbReference>
<sequence length="243" mass="25703">MPGLEGLPVLVVGATRGIGLAVVEELVRQGARVGVTGRDPDRVRDVAERLGLWGMAVDARDRGRLEEAVARFAREVGLYGLVYNAGTSPAFTRADRLPLEVWDEVLAVNLTGAFVAARAFAQALEGPGSLVLVGSVLGFRGGARLAAYTASKAGLWGLARSLALDWGERGIRVNLVAPGWTATDMTEGLRNHPRLGPAILREIPLGRMARPEEVARVVAFLLEPENAYLTGGVYAVDGGVGAR</sequence>
<name>A0A1J0LWE7_THEBO</name>
<evidence type="ECO:0000313" key="6">
    <source>
        <dbReference type="Proteomes" id="UP000831120"/>
    </source>
</evidence>
<dbReference type="Gene3D" id="3.40.50.720">
    <property type="entry name" value="NAD(P)-binding Rossmann-like Domain"/>
    <property type="match status" value="1"/>
</dbReference>
<protein>
    <submittedName>
        <fullName evidence="3">2-deoxy-D-gluconate 3-dehydrogenase</fullName>
    </submittedName>
    <submittedName>
        <fullName evidence="4">3-oxoacyl-ACP reductase</fullName>
    </submittedName>
</protein>
<dbReference type="Proteomes" id="UP000182993">
    <property type="component" value="Plasmid pTB1"/>
</dbReference>
<keyword evidence="6" id="KW-1185">Reference proteome</keyword>
<dbReference type="PRINTS" id="PR00081">
    <property type="entry name" value="GDHRDH"/>
</dbReference>
<proteinExistence type="inferred from homology"/>
<keyword evidence="3" id="KW-0614">Plasmid</keyword>
<evidence type="ECO:0000259" key="2">
    <source>
        <dbReference type="SMART" id="SM00822"/>
    </source>
</evidence>
<evidence type="ECO:0000313" key="3">
    <source>
        <dbReference type="EMBL" id="APD10512.1"/>
    </source>
</evidence>
<feature type="domain" description="Ketoreductase" evidence="2">
    <location>
        <begin position="7"/>
        <end position="183"/>
    </location>
</feature>
<dbReference type="Proteomes" id="UP000831120">
    <property type="component" value="Plasmid pTbrSNM4-1b"/>
</dbReference>
<evidence type="ECO:0000313" key="4">
    <source>
        <dbReference type="EMBL" id="BDG17460.1"/>
    </source>
</evidence>
<evidence type="ECO:0000313" key="5">
    <source>
        <dbReference type="Proteomes" id="UP000182993"/>
    </source>
</evidence>
<reference evidence="4 6" key="3">
    <citation type="journal article" date="2022" name="Microbiol. Resour. Announc.">
        <title>Complete Genome Sequences of Thermus Strains Isolated from Senami Hot Spring in Japan.</title>
        <authorList>
            <person name="Miyazaki K."/>
        </authorList>
    </citation>
    <scope>NUCLEOTIDE SEQUENCE [LARGE SCALE GENOMIC DNA]</scope>
    <source>
        <strain evidence="4 6">SNM4-1</strain>
        <plasmid evidence="4 6">pTbrSNM4-1b</plasmid>
    </source>
</reference>
<dbReference type="GO" id="GO:0016616">
    <property type="term" value="F:oxidoreductase activity, acting on the CH-OH group of donors, NAD or NADP as acceptor"/>
    <property type="evidence" value="ECO:0007669"/>
    <property type="project" value="TreeGrafter"/>
</dbReference>
<dbReference type="InterPro" id="IPR057326">
    <property type="entry name" value="KR_dom"/>
</dbReference>
<dbReference type="PANTHER" id="PTHR42760">
    <property type="entry name" value="SHORT-CHAIN DEHYDROGENASES/REDUCTASES FAMILY MEMBER"/>
    <property type="match status" value="1"/>
</dbReference>
<geneLocation type="plasmid" evidence="5">
    <name>ptb1</name>
</geneLocation>
<dbReference type="InterPro" id="IPR036291">
    <property type="entry name" value="NAD(P)-bd_dom_sf"/>
</dbReference>